<dbReference type="InterPro" id="IPR036770">
    <property type="entry name" value="Ankyrin_rpt-contain_sf"/>
</dbReference>
<dbReference type="InterPro" id="IPR002110">
    <property type="entry name" value="Ankyrin_rpt"/>
</dbReference>
<evidence type="ECO:0000256" key="2">
    <source>
        <dbReference type="SAM" id="SignalP"/>
    </source>
</evidence>
<dbReference type="Pfam" id="PF12796">
    <property type="entry name" value="Ank_2"/>
    <property type="match status" value="1"/>
</dbReference>
<dbReference type="EMBL" id="CDSF01000085">
    <property type="protein sequence ID" value="CEO98506.1"/>
    <property type="molecule type" value="Genomic_DNA"/>
</dbReference>
<proteinExistence type="predicted"/>
<feature type="chain" id="PRO_5005193435" evidence="2">
    <location>
        <begin position="21"/>
        <end position="428"/>
    </location>
</feature>
<gene>
    <name evidence="3" type="ORF">PBRA_006620</name>
</gene>
<dbReference type="AlphaFoldDB" id="A0A0G4ITP5"/>
<dbReference type="PANTHER" id="PTHR46224:SF64">
    <property type="entry name" value="IQ MOTIF AND ANKYRIN REPEAT DOMAIN-CONTAINING PROTEIN 1"/>
    <property type="match status" value="1"/>
</dbReference>
<dbReference type="OrthoDB" id="194358at2759"/>
<dbReference type="PANTHER" id="PTHR46224">
    <property type="entry name" value="ANKYRIN REPEAT FAMILY PROTEIN"/>
    <property type="match status" value="1"/>
</dbReference>
<dbReference type="Proteomes" id="UP000039324">
    <property type="component" value="Unassembled WGS sequence"/>
</dbReference>
<keyword evidence="1" id="KW-0040">ANK repeat</keyword>
<dbReference type="PROSITE" id="PS50088">
    <property type="entry name" value="ANK_REPEAT"/>
    <property type="match status" value="1"/>
</dbReference>
<evidence type="ECO:0000313" key="4">
    <source>
        <dbReference type="Proteomes" id="UP000039324"/>
    </source>
</evidence>
<dbReference type="Pfam" id="PF00023">
    <property type="entry name" value="Ank"/>
    <property type="match status" value="1"/>
</dbReference>
<dbReference type="SUPFAM" id="SSF48403">
    <property type="entry name" value="Ankyrin repeat"/>
    <property type="match status" value="1"/>
</dbReference>
<feature type="repeat" description="ANK" evidence="1">
    <location>
        <begin position="56"/>
        <end position="88"/>
    </location>
</feature>
<dbReference type="Gene3D" id="1.25.40.20">
    <property type="entry name" value="Ankyrin repeat-containing domain"/>
    <property type="match status" value="2"/>
</dbReference>
<feature type="signal peptide" evidence="2">
    <location>
        <begin position="1"/>
        <end position="20"/>
    </location>
</feature>
<dbReference type="InterPro" id="IPR051616">
    <property type="entry name" value="Cul2-RING_E3_ligase_SR"/>
</dbReference>
<evidence type="ECO:0000256" key="1">
    <source>
        <dbReference type="PROSITE-ProRule" id="PRU00023"/>
    </source>
</evidence>
<keyword evidence="4" id="KW-1185">Reference proteome</keyword>
<evidence type="ECO:0000313" key="3">
    <source>
        <dbReference type="EMBL" id="CEO98506.1"/>
    </source>
</evidence>
<sequence>MLPRLQLLFVLLWTIGLCTCDDVKESLTGALIRATYNGNLQAVADLLKRGAPANGKDNAAVILACTAGHKGIVALLVEHGADIRVHDDECLVRAAGAPSLDLVKYLVETLRVPVSAQCDDPLIAATAGSRSHIVEYLLDNRANPDARNGLPLRIASRFKLAPVSTLLLKAGATLNEHILAEAVETNDIPLVRLALQHGVFGGALDGSLMVEAYHLNHDIVLNMLVENVAPTDAWGLPGFLENVGHPDPVVLVRILKHDKVSRGGVIRAMEWAVLLQNLELLRVVLDNINDNFRCDIARDIALLNVDNVLDGGTNDDVSAVLRHHLLLPVVKTACTSTGDLTDVITAVAAFESRRASAEHVLATAQKAASLQQVDRNIDSQSSKNQQYERNAIVLIRFHLSNEAKLYMRIHPLTHPHLLTISIPYHRLY</sequence>
<protein>
    <submittedName>
        <fullName evidence="3">Uncharacterized protein</fullName>
    </submittedName>
</protein>
<reference evidence="3 4" key="1">
    <citation type="submission" date="2015-02" db="EMBL/GenBank/DDBJ databases">
        <authorList>
            <person name="Chooi Y.-H."/>
        </authorList>
    </citation>
    <scope>NUCLEOTIDE SEQUENCE [LARGE SCALE GENOMIC DNA]</scope>
    <source>
        <strain evidence="3">E3</strain>
    </source>
</reference>
<accession>A0A0G4ITP5</accession>
<dbReference type="STRING" id="37360.A0A0G4ITP5"/>
<keyword evidence="2" id="KW-0732">Signal</keyword>
<name>A0A0G4ITP5_PLABS</name>
<dbReference type="SMART" id="SM00248">
    <property type="entry name" value="ANK"/>
    <property type="match status" value="5"/>
</dbReference>
<organism evidence="3 4">
    <name type="scientific">Plasmodiophora brassicae</name>
    <name type="common">Clubroot disease agent</name>
    <dbReference type="NCBI Taxonomy" id="37360"/>
    <lineage>
        <taxon>Eukaryota</taxon>
        <taxon>Sar</taxon>
        <taxon>Rhizaria</taxon>
        <taxon>Endomyxa</taxon>
        <taxon>Phytomyxea</taxon>
        <taxon>Plasmodiophorida</taxon>
        <taxon>Plasmodiophoridae</taxon>
        <taxon>Plasmodiophora</taxon>
    </lineage>
</organism>